<keyword evidence="2 5" id="KW-0812">Transmembrane</keyword>
<evidence type="ECO:0000256" key="3">
    <source>
        <dbReference type="ARBA" id="ARBA00022989"/>
    </source>
</evidence>
<evidence type="ECO:0000256" key="1">
    <source>
        <dbReference type="ARBA" id="ARBA00004141"/>
    </source>
</evidence>
<dbReference type="GO" id="GO:0055064">
    <property type="term" value="P:chloride ion homeostasis"/>
    <property type="evidence" value="ECO:0007669"/>
    <property type="project" value="TreeGrafter"/>
</dbReference>
<dbReference type="EMBL" id="UYRT01012034">
    <property type="protein sequence ID" value="VDK51363.1"/>
    <property type="molecule type" value="Genomic_DNA"/>
</dbReference>
<sequence length="144" mass="15677">MYTGQKSLPLVTAFFKSFNVQNVDDERKRKKANLGTVLGVYLPTLQHIFGAVMFLRLAWVVGIMGVGQSFAMTFLTCISLSAVATNGVIESGGTYFMISRNLGPEFGTAVGILFYLANACACAMYIVAAVEVFLVRFNTLPVEQ</sequence>
<dbReference type="AlphaFoldDB" id="A0A3P6R760"/>
<dbReference type="GO" id="GO:0005886">
    <property type="term" value="C:plasma membrane"/>
    <property type="evidence" value="ECO:0007669"/>
    <property type="project" value="TreeGrafter"/>
</dbReference>
<dbReference type="GO" id="GO:0006884">
    <property type="term" value="P:cell volume homeostasis"/>
    <property type="evidence" value="ECO:0007669"/>
    <property type="project" value="TreeGrafter"/>
</dbReference>
<evidence type="ECO:0000313" key="8">
    <source>
        <dbReference type="Proteomes" id="UP000271098"/>
    </source>
</evidence>
<name>A0A3P6R760_9BILA</name>
<dbReference type="GO" id="GO:0055075">
    <property type="term" value="P:potassium ion homeostasis"/>
    <property type="evidence" value="ECO:0007669"/>
    <property type="project" value="TreeGrafter"/>
</dbReference>
<dbReference type="OrthoDB" id="2020542at2759"/>
<gene>
    <name evidence="7" type="ORF">GPUH_LOCUS5580</name>
</gene>
<comment type="subcellular location">
    <subcellularLocation>
        <location evidence="1">Membrane</location>
        <topology evidence="1">Multi-pass membrane protein</topology>
    </subcellularLocation>
</comment>
<evidence type="ECO:0000256" key="4">
    <source>
        <dbReference type="ARBA" id="ARBA00023136"/>
    </source>
</evidence>
<dbReference type="GO" id="GO:0045202">
    <property type="term" value="C:synapse"/>
    <property type="evidence" value="ECO:0007669"/>
    <property type="project" value="GOC"/>
</dbReference>
<evidence type="ECO:0000259" key="6">
    <source>
        <dbReference type="Pfam" id="PF00324"/>
    </source>
</evidence>
<dbReference type="InterPro" id="IPR004842">
    <property type="entry name" value="SLC12A_fam"/>
</dbReference>
<evidence type="ECO:0000313" key="7">
    <source>
        <dbReference type="EMBL" id="VDK51363.1"/>
    </source>
</evidence>
<dbReference type="PANTHER" id="PTHR11827:SF53">
    <property type="entry name" value="K+_CL-COTRANSPORTER"/>
    <property type="match status" value="1"/>
</dbReference>
<dbReference type="Proteomes" id="UP000271098">
    <property type="component" value="Unassembled WGS sequence"/>
</dbReference>
<proteinExistence type="predicted"/>
<feature type="transmembrane region" description="Helical" evidence="5">
    <location>
        <begin position="109"/>
        <end position="135"/>
    </location>
</feature>
<dbReference type="Pfam" id="PF00324">
    <property type="entry name" value="AA_permease"/>
    <property type="match status" value="1"/>
</dbReference>
<feature type="transmembrane region" description="Helical" evidence="5">
    <location>
        <begin position="70"/>
        <end position="89"/>
    </location>
</feature>
<evidence type="ECO:0000256" key="2">
    <source>
        <dbReference type="ARBA" id="ARBA00022692"/>
    </source>
</evidence>
<dbReference type="GO" id="GO:1990573">
    <property type="term" value="P:potassium ion import across plasma membrane"/>
    <property type="evidence" value="ECO:0007669"/>
    <property type="project" value="TreeGrafter"/>
</dbReference>
<dbReference type="Gene3D" id="1.20.1740.10">
    <property type="entry name" value="Amino acid/polyamine transporter I"/>
    <property type="match status" value="1"/>
</dbReference>
<dbReference type="InterPro" id="IPR004841">
    <property type="entry name" value="AA-permease/SLC12A_dom"/>
</dbReference>
<keyword evidence="4 5" id="KW-0472">Membrane</keyword>
<protein>
    <recommendedName>
        <fullName evidence="6">Amino acid permease/ SLC12A domain-containing protein</fullName>
    </recommendedName>
</protein>
<feature type="domain" description="Amino acid permease/ SLC12A" evidence="6">
    <location>
        <begin position="40"/>
        <end position="132"/>
    </location>
</feature>
<dbReference type="GO" id="GO:0015379">
    <property type="term" value="F:potassium:chloride symporter activity"/>
    <property type="evidence" value="ECO:0007669"/>
    <property type="project" value="TreeGrafter"/>
</dbReference>
<keyword evidence="3 5" id="KW-1133">Transmembrane helix</keyword>
<organism evidence="7 8">
    <name type="scientific">Gongylonema pulchrum</name>
    <dbReference type="NCBI Taxonomy" id="637853"/>
    <lineage>
        <taxon>Eukaryota</taxon>
        <taxon>Metazoa</taxon>
        <taxon>Ecdysozoa</taxon>
        <taxon>Nematoda</taxon>
        <taxon>Chromadorea</taxon>
        <taxon>Rhabditida</taxon>
        <taxon>Spirurina</taxon>
        <taxon>Spiruromorpha</taxon>
        <taxon>Spiruroidea</taxon>
        <taxon>Gongylonematidae</taxon>
        <taxon>Gongylonema</taxon>
    </lineage>
</organism>
<accession>A0A3P6R760</accession>
<reference evidence="7 8" key="1">
    <citation type="submission" date="2018-11" db="EMBL/GenBank/DDBJ databases">
        <authorList>
            <consortium name="Pathogen Informatics"/>
        </authorList>
    </citation>
    <scope>NUCLEOTIDE SEQUENCE [LARGE SCALE GENOMIC DNA]</scope>
</reference>
<evidence type="ECO:0000256" key="5">
    <source>
        <dbReference type="SAM" id="Phobius"/>
    </source>
</evidence>
<feature type="transmembrane region" description="Helical" evidence="5">
    <location>
        <begin position="38"/>
        <end position="58"/>
    </location>
</feature>
<dbReference type="GO" id="GO:0007268">
    <property type="term" value="P:chemical synaptic transmission"/>
    <property type="evidence" value="ECO:0007669"/>
    <property type="project" value="TreeGrafter"/>
</dbReference>
<dbReference type="PANTHER" id="PTHR11827">
    <property type="entry name" value="SOLUTE CARRIER FAMILY 12, CATION COTRANSPORTERS"/>
    <property type="match status" value="1"/>
</dbReference>
<keyword evidence="8" id="KW-1185">Reference proteome</keyword>